<evidence type="ECO:0000259" key="3">
    <source>
        <dbReference type="Pfam" id="PF05050"/>
    </source>
</evidence>
<dbReference type="SUPFAM" id="SSF57997">
    <property type="entry name" value="Tropomyosin"/>
    <property type="match status" value="1"/>
</dbReference>
<gene>
    <name evidence="4" type="ORF">EOS_02480</name>
</gene>
<evidence type="ECO:0000313" key="5">
    <source>
        <dbReference type="Proteomes" id="UP000035963"/>
    </source>
</evidence>
<feature type="region of interest" description="Disordered" evidence="2">
    <location>
        <begin position="1"/>
        <end position="23"/>
    </location>
</feature>
<sequence>MFKRITSKARDASNRLGDSSNQLSDTSQQQIVDLILVVKDREATVVQREQTVAQREQTVRDRELRIQQLDQLADNCQRQIIDLVSVIKDREATVVQREETVRERERRIKELEDEISSVREEAKTLRLKQSGVVKSAGDATPLAGGSSQSSMQPHSAISPAEALSRWRQHASNIHGLLGSQRPLDEPYVLEKKVDGVNTRLLIATIEGRDWYDKFLYTESAYLEQLGMIRSSDIVFDCGSNQGINSLVYSAIVGETGKVISFDPFSNNIEIGRINADLNGRSNIEFIQKGLSDSAGETSVSLAEQCVQIGNTGAHDVTTISLDTLDSFAKYKPSFVKIDIEGAEVHALEGAKSLIASRPSFYIEIHPGFLPRFGRKPMDVFKHITFDAYDFFIIRPGHDVLEPYAGEFEIVDDCRIFCVPKGKDFGSKRYF</sequence>
<reference evidence="4 5" key="1">
    <citation type="journal article" date="2015" name="Genome Announc.">
        <title>Draft Genome Sequence of Burkholderia sp. Strain PML1(12), an Ectomycorrhizosphere-Inhabiting Bacterium with Effective Mineral-Weathering Ability.</title>
        <authorList>
            <person name="Uroz S."/>
            <person name="Oger P."/>
        </authorList>
    </citation>
    <scope>NUCLEOTIDE SEQUENCE [LARGE SCALE GENOMIC DNA]</scope>
    <source>
        <strain evidence="5">PML1(12)</strain>
    </source>
</reference>
<dbReference type="Gene3D" id="3.40.50.150">
    <property type="entry name" value="Vaccinia Virus protein VP39"/>
    <property type="match status" value="1"/>
</dbReference>
<name>A0A0J1D591_9BURK</name>
<dbReference type="OrthoDB" id="2529130at2"/>
<evidence type="ECO:0000256" key="2">
    <source>
        <dbReference type="SAM" id="MobiDB-lite"/>
    </source>
</evidence>
<dbReference type="RefSeq" id="WP_047845030.1">
    <property type="nucleotide sequence ID" value="NZ_AEJF01000015.1"/>
</dbReference>
<evidence type="ECO:0000256" key="1">
    <source>
        <dbReference type="SAM" id="Coils"/>
    </source>
</evidence>
<comment type="caution">
    <text evidence="4">The sequence shown here is derived from an EMBL/GenBank/DDBJ whole genome shotgun (WGS) entry which is preliminary data.</text>
</comment>
<dbReference type="PANTHER" id="PTHR34203">
    <property type="entry name" value="METHYLTRANSFERASE, FKBM FAMILY PROTEIN"/>
    <property type="match status" value="1"/>
</dbReference>
<protein>
    <recommendedName>
        <fullName evidence="3">Methyltransferase FkbM domain-containing protein</fullName>
    </recommendedName>
</protein>
<feature type="coiled-coil region" evidence="1">
    <location>
        <begin position="94"/>
        <end position="128"/>
    </location>
</feature>
<feature type="domain" description="Methyltransferase FkbM" evidence="3">
    <location>
        <begin position="236"/>
        <end position="373"/>
    </location>
</feature>
<dbReference type="Pfam" id="PF05050">
    <property type="entry name" value="Methyltransf_21"/>
    <property type="match status" value="1"/>
</dbReference>
<keyword evidence="5" id="KW-1185">Reference proteome</keyword>
<keyword evidence="1" id="KW-0175">Coiled coil</keyword>
<dbReference type="AlphaFoldDB" id="A0A0J1D591"/>
<dbReference type="NCBIfam" id="TIGR01444">
    <property type="entry name" value="fkbM_fam"/>
    <property type="match status" value="1"/>
</dbReference>
<dbReference type="EMBL" id="AEJF01000015">
    <property type="protein sequence ID" value="KLU27801.1"/>
    <property type="molecule type" value="Genomic_DNA"/>
</dbReference>
<dbReference type="InterPro" id="IPR006342">
    <property type="entry name" value="FkbM_mtfrase"/>
</dbReference>
<accession>A0A0J1D591</accession>
<organism evidence="4 5">
    <name type="scientific">Caballeronia mineralivorans PML1(12)</name>
    <dbReference type="NCBI Taxonomy" id="908627"/>
    <lineage>
        <taxon>Bacteria</taxon>
        <taxon>Pseudomonadati</taxon>
        <taxon>Pseudomonadota</taxon>
        <taxon>Betaproteobacteria</taxon>
        <taxon>Burkholderiales</taxon>
        <taxon>Burkholderiaceae</taxon>
        <taxon>Caballeronia</taxon>
    </lineage>
</organism>
<dbReference type="SUPFAM" id="SSF53335">
    <property type="entry name" value="S-adenosyl-L-methionine-dependent methyltransferases"/>
    <property type="match status" value="1"/>
</dbReference>
<evidence type="ECO:0000313" key="4">
    <source>
        <dbReference type="EMBL" id="KLU27801.1"/>
    </source>
</evidence>
<dbReference type="PATRIC" id="fig|908627.4.peg.551"/>
<dbReference type="PANTHER" id="PTHR34203:SF15">
    <property type="entry name" value="SLL1173 PROTEIN"/>
    <property type="match status" value="1"/>
</dbReference>
<dbReference type="Proteomes" id="UP000035963">
    <property type="component" value="Unassembled WGS sequence"/>
</dbReference>
<proteinExistence type="predicted"/>
<dbReference type="InterPro" id="IPR052514">
    <property type="entry name" value="SAM-dependent_MTase"/>
</dbReference>
<dbReference type="InterPro" id="IPR029063">
    <property type="entry name" value="SAM-dependent_MTases_sf"/>
</dbReference>